<organism evidence="1">
    <name type="scientific">Arundo donax</name>
    <name type="common">Giant reed</name>
    <name type="synonym">Donax arundinaceus</name>
    <dbReference type="NCBI Taxonomy" id="35708"/>
    <lineage>
        <taxon>Eukaryota</taxon>
        <taxon>Viridiplantae</taxon>
        <taxon>Streptophyta</taxon>
        <taxon>Embryophyta</taxon>
        <taxon>Tracheophyta</taxon>
        <taxon>Spermatophyta</taxon>
        <taxon>Magnoliopsida</taxon>
        <taxon>Liliopsida</taxon>
        <taxon>Poales</taxon>
        <taxon>Poaceae</taxon>
        <taxon>PACMAD clade</taxon>
        <taxon>Arundinoideae</taxon>
        <taxon>Arundineae</taxon>
        <taxon>Arundo</taxon>
    </lineage>
</organism>
<proteinExistence type="predicted"/>
<accession>A0A0A9C5Q3</accession>
<reference evidence="1" key="2">
    <citation type="journal article" date="2015" name="Data Brief">
        <title>Shoot transcriptome of the giant reed, Arundo donax.</title>
        <authorList>
            <person name="Barrero R.A."/>
            <person name="Guerrero F.D."/>
            <person name="Moolhuijzen P."/>
            <person name="Goolsby J.A."/>
            <person name="Tidwell J."/>
            <person name="Bellgard S.E."/>
            <person name="Bellgard M.I."/>
        </authorList>
    </citation>
    <scope>NUCLEOTIDE SEQUENCE</scope>
    <source>
        <tissue evidence="1">Shoot tissue taken approximately 20 cm above the soil surface</tissue>
    </source>
</reference>
<sequence length="21" mass="2511">MYVINHRCTKHNNVHNSKLSD</sequence>
<dbReference type="EMBL" id="GBRH01226306">
    <property type="protein sequence ID" value="JAD71589.1"/>
    <property type="molecule type" value="Transcribed_RNA"/>
</dbReference>
<evidence type="ECO:0000313" key="1">
    <source>
        <dbReference type="EMBL" id="JAD71589.1"/>
    </source>
</evidence>
<name>A0A0A9C5Q3_ARUDO</name>
<reference evidence="1" key="1">
    <citation type="submission" date="2014-09" db="EMBL/GenBank/DDBJ databases">
        <authorList>
            <person name="Magalhaes I.L.F."/>
            <person name="Oliveira U."/>
            <person name="Santos F.R."/>
            <person name="Vidigal T.H.D.A."/>
            <person name="Brescovit A.D."/>
            <person name="Santos A.J."/>
        </authorList>
    </citation>
    <scope>NUCLEOTIDE SEQUENCE</scope>
    <source>
        <tissue evidence="1">Shoot tissue taken approximately 20 cm above the soil surface</tissue>
    </source>
</reference>
<dbReference type="AlphaFoldDB" id="A0A0A9C5Q3"/>
<protein>
    <submittedName>
        <fullName evidence="1">Uncharacterized protein</fullName>
    </submittedName>
</protein>